<dbReference type="InterPro" id="IPR001279">
    <property type="entry name" value="Metallo-B-lactamas"/>
</dbReference>
<protein>
    <recommendedName>
        <fullName evidence="2">Metallo-beta-lactamase domain-containing protein</fullName>
    </recommendedName>
</protein>
<dbReference type="SUPFAM" id="SSF56281">
    <property type="entry name" value="Metallo-hydrolase/oxidoreductase"/>
    <property type="match status" value="1"/>
</dbReference>
<dbReference type="PANTHER" id="PTHR42951:SF17">
    <property type="entry name" value="METALLO-BETA-LACTAMASE DOMAIN-CONTAINING PROTEIN"/>
    <property type="match status" value="1"/>
</dbReference>
<evidence type="ECO:0000256" key="1">
    <source>
        <dbReference type="SAM" id="Phobius"/>
    </source>
</evidence>
<keyword evidence="1" id="KW-1133">Transmembrane helix</keyword>
<proteinExistence type="predicted"/>
<dbReference type="Proteomes" id="UP000738325">
    <property type="component" value="Unassembled WGS sequence"/>
</dbReference>
<evidence type="ECO:0000259" key="2">
    <source>
        <dbReference type="SMART" id="SM00849"/>
    </source>
</evidence>
<dbReference type="InterPro" id="IPR036866">
    <property type="entry name" value="RibonucZ/Hydroxyglut_hydro"/>
</dbReference>
<sequence length="270" mass="30225">MTAAQKIVPDQEEYVEVRPGLYRCTFILTMAFLALPIATFLIKGNPIADEPGAHEWIMIDAGAPPHADNIVETVKSVLKHPKDKLKYICITHAHLDHTGASMVLLEHYPECKVVSHPEEKPFLCDGKSFSSCAGDTWVFNVMKHLSMAAKIRIPENKMLLLRENENWEYSHLIKIIETHGHTPGSISFLHVPSRSIMIGDASKNHMFTSKLPNLSYPLATGTCHMGNAIKSMDKIISFKSEIDTIFPAHDYNPEGITVAELQELRTSDPR</sequence>
<dbReference type="Gene3D" id="3.60.15.10">
    <property type="entry name" value="Ribonuclease Z/Hydroxyacylglutathione hydrolase-like"/>
    <property type="match status" value="1"/>
</dbReference>
<keyword evidence="1" id="KW-0472">Membrane</keyword>
<dbReference type="SMART" id="SM00849">
    <property type="entry name" value="Lactamase_B"/>
    <property type="match status" value="1"/>
</dbReference>
<dbReference type="PANTHER" id="PTHR42951">
    <property type="entry name" value="METALLO-BETA-LACTAMASE DOMAIN-CONTAINING"/>
    <property type="match status" value="1"/>
</dbReference>
<dbReference type="Pfam" id="PF00753">
    <property type="entry name" value="Lactamase_B"/>
    <property type="match status" value="1"/>
</dbReference>
<keyword evidence="4" id="KW-1185">Reference proteome</keyword>
<evidence type="ECO:0000313" key="3">
    <source>
        <dbReference type="EMBL" id="KAG0315202.1"/>
    </source>
</evidence>
<keyword evidence="1" id="KW-0812">Transmembrane</keyword>
<name>A0A9P6RDD5_9FUNG</name>
<organism evidence="3 4">
    <name type="scientific">Dissophora globulifera</name>
    <dbReference type="NCBI Taxonomy" id="979702"/>
    <lineage>
        <taxon>Eukaryota</taxon>
        <taxon>Fungi</taxon>
        <taxon>Fungi incertae sedis</taxon>
        <taxon>Mucoromycota</taxon>
        <taxon>Mortierellomycotina</taxon>
        <taxon>Mortierellomycetes</taxon>
        <taxon>Mortierellales</taxon>
        <taxon>Mortierellaceae</taxon>
        <taxon>Dissophora</taxon>
    </lineage>
</organism>
<feature type="transmembrane region" description="Helical" evidence="1">
    <location>
        <begin position="20"/>
        <end position="42"/>
    </location>
</feature>
<dbReference type="OrthoDB" id="515692at2759"/>
<dbReference type="InterPro" id="IPR050855">
    <property type="entry name" value="NDM-1-like"/>
</dbReference>
<reference evidence="3" key="1">
    <citation type="journal article" date="2020" name="Fungal Divers.">
        <title>Resolving the Mortierellaceae phylogeny through synthesis of multi-gene phylogenetics and phylogenomics.</title>
        <authorList>
            <person name="Vandepol N."/>
            <person name="Liber J."/>
            <person name="Desiro A."/>
            <person name="Na H."/>
            <person name="Kennedy M."/>
            <person name="Barry K."/>
            <person name="Grigoriev I.V."/>
            <person name="Miller A.N."/>
            <person name="O'Donnell K."/>
            <person name="Stajich J.E."/>
            <person name="Bonito G."/>
        </authorList>
    </citation>
    <scope>NUCLEOTIDE SEQUENCE</scope>
    <source>
        <strain evidence="3">REB-010B</strain>
    </source>
</reference>
<gene>
    <name evidence="3" type="ORF">BGZ99_007610</name>
</gene>
<dbReference type="AlphaFoldDB" id="A0A9P6RDD5"/>
<evidence type="ECO:0000313" key="4">
    <source>
        <dbReference type="Proteomes" id="UP000738325"/>
    </source>
</evidence>
<comment type="caution">
    <text evidence="3">The sequence shown here is derived from an EMBL/GenBank/DDBJ whole genome shotgun (WGS) entry which is preliminary data.</text>
</comment>
<dbReference type="EMBL" id="JAAAIP010000555">
    <property type="protein sequence ID" value="KAG0315202.1"/>
    <property type="molecule type" value="Genomic_DNA"/>
</dbReference>
<accession>A0A9P6RDD5</accession>
<feature type="domain" description="Metallo-beta-lactamase" evidence="2">
    <location>
        <begin position="36"/>
        <end position="249"/>
    </location>
</feature>